<reference evidence="1 2" key="1">
    <citation type="submission" date="2024-04" db="EMBL/GenBank/DDBJ databases">
        <title>Complete genome sequence of Fusarium acuminatum.</title>
        <authorList>
            <person name="Lan B."/>
        </authorList>
    </citation>
    <scope>NUCLEOTIDE SEQUENCE [LARGE SCALE GENOMIC DNA]</scope>
    <source>
        <strain evidence="1">1A</strain>
    </source>
</reference>
<organism evidence="1 2">
    <name type="scientific">Fusarium acuminatum</name>
    <dbReference type="NCBI Taxonomy" id="5515"/>
    <lineage>
        <taxon>Eukaryota</taxon>
        <taxon>Fungi</taxon>
        <taxon>Dikarya</taxon>
        <taxon>Ascomycota</taxon>
        <taxon>Pezizomycotina</taxon>
        <taxon>Sordariomycetes</taxon>
        <taxon>Hypocreomycetidae</taxon>
        <taxon>Hypocreales</taxon>
        <taxon>Nectriaceae</taxon>
        <taxon>Fusarium</taxon>
        <taxon>Fusarium tricinctum species complex</taxon>
    </lineage>
</organism>
<gene>
    <name evidence="1" type="ORF">QYS62_011618</name>
</gene>
<accession>A0ABZ2XB61</accession>
<keyword evidence="2" id="KW-1185">Reference proteome</keyword>
<protein>
    <submittedName>
        <fullName evidence="1">Uncharacterized protein</fullName>
    </submittedName>
</protein>
<dbReference type="EMBL" id="CP151267">
    <property type="protein sequence ID" value="WZH50374.1"/>
    <property type="molecule type" value="Genomic_DNA"/>
</dbReference>
<evidence type="ECO:0000313" key="1">
    <source>
        <dbReference type="EMBL" id="WZH50374.1"/>
    </source>
</evidence>
<proteinExistence type="predicted"/>
<name>A0ABZ2XB61_9HYPO</name>
<evidence type="ECO:0000313" key="2">
    <source>
        <dbReference type="Proteomes" id="UP001489902"/>
    </source>
</evidence>
<sequence length="185" mass="20882">MSGSSINWGCGDLPGGSFSKFHSRVVPGQDHARQRTYDSTWIKLAEVAPKDEEDWRLARQEKAFSTPAEMVKKLEDLLDGEEKSELYKIVYLASRHAILCDDPSQKETVYSDLRDCLNSPGLEDSMLDKYMKSVLKFVKALDALFLKGLLHRAFELNFVGGTPGHRMFHRTLICIATNGRTTKIV</sequence>
<dbReference type="Proteomes" id="UP001489902">
    <property type="component" value="Chromosome 8"/>
</dbReference>